<dbReference type="PANTHER" id="PTHR40621">
    <property type="entry name" value="TRANSCRIPTION FACTOR KAPC-RELATED"/>
    <property type="match status" value="1"/>
</dbReference>
<reference evidence="5" key="1">
    <citation type="journal article" date="2020" name="Stud. Mycol.">
        <title>101 Dothideomycetes genomes: a test case for predicting lifestyles and emergence of pathogens.</title>
        <authorList>
            <person name="Haridas S."/>
            <person name="Albert R."/>
            <person name="Binder M."/>
            <person name="Bloem J."/>
            <person name="Labutti K."/>
            <person name="Salamov A."/>
            <person name="Andreopoulos B."/>
            <person name="Baker S."/>
            <person name="Barry K."/>
            <person name="Bills G."/>
            <person name="Bluhm B."/>
            <person name="Cannon C."/>
            <person name="Castanera R."/>
            <person name="Culley D."/>
            <person name="Daum C."/>
            <person name="Ezra D."/>
            <person name="Gonzalez J."/>
            <person name="Henrissat B."/>
            <person name="Kuo A."/>
            <person name="Liang C."/>
            <person name="Lipzen A."/>
            <person name="Lutzoni F."/>
            <person name="Magnuson J."/>
            <person name="Mondo S."/>
            <person name="Nolan M."/>
            <person name="Ohm R."/>
            <person name="Pangilinan J."/>
            <person name="Park H.-J."/>
            <person name="Ramirez L."/>
            <person name="Alfaro M."/>
            <person name="Sun H."/>
            <person name="Tritt A."/>
            <person name="Yoshinaga Y."/>
            <person name="Zwiers L.-H."/>
            <person name="Turgeon B."/>
            <person name="Goodwin S."/>
            <person name="Spatafora J."/>
            <person name="Crous P."/>
            <person name="Grigoriev I."/>
        </authorList>
    </citation>
    <scope>NUCLEOTIDE SEQUENCE</scope>
    <source>
        <strain evidence="5">CBS 121410</strain>
    </source>
</reference>
<evidence type="ECO:0000259" key="4">
    <source>
        <dbReference type="PROSITE" id="PS00036"/>
    </source>
</evidence>
<comment type="caution">
    <text evidence="5">The sequence shown here is derived from an EMBL/GenBank/DDBJ whole genome shotgun (WGS) entry which is preliminary data.</text>
</comment>
<evidence type="ECO:0000256" key="3">
    <source>
        <dbReference type="SAM" id="MobiDB-lite"/>
    </source>
</evidence>
<feature type="region of interest" description="Disordered" evidence="3">
    <location>
        <begin position="502"/>
        <end position="531"/>
    </location>
</feature>
<comment type="subcellular location">
    <subcellularLocation>
        <location evidence="1">Nucleus</location>
    </subcellularLocation>
</comment>
<keyword evidence="6" id="KW-1185">Reference proteome</keyword>
<feature type="compositionally biased region" description="Basic and acidic residues" evidence="3">
    <location>
        <begin position="125"/>
        <end position="153"/>
    </location>
</feature>
<dbReference type="InterPro" id="IPR004827">
    <property type="entry name" value="bZIP"/>
</dbReference>
<feature type="compositionally biased region" description="Low complexity" evidence="3">
    <location>
        <begin position="241"/>
        <end position="259"/>
    </location>
</feature>
<dbReference type="GO" id="GO:0000976">
    <property type="term" value="F:transcription cis-regulatory region binding"/>
    <property type="evidence" value="ECO:0007669"/>
    <property type="project" value="InterPro"/>
</dbReference>
<evidence type="ECO:0000313" key="5">
    <source>
        <dbReference type="EMBL" id="KAF2084601.1"/>
    </source>
</evidence>
<evidence type="ECO:0000256" key="2">
    <source>
        <dbReference type="ARBA" id="ARBA00023242"/>
    </source>
</evidence>
<name>A0A9P4LW07_9PEZI</name>
<proteinExistence type="predicted"/>
<feature type="compositionally biased region" description="Low complexity" evidence="3">
    <location>
        <begin position="206"/>
        <end position="219"/>
    </location>
</feature>
<accession>A0A9P4LW07</accession>
<dbReference type="CDD" id="cd14688">
    <property type="entry name" value="bZIP_YAP"/>
    <property type="match status" value="1"/>
</dbReference>
<feature type="region of interest" description="Disordered" evidence="3">
    <location>
        <begin position="296"/>
        <end position="330"/>
    </location>
</feature>
<dbReference type="GO" id="GO:0090575">
    <property type="term" value="C:RNA polymerase II transcription regulator complex"/>
    <property type="evidence" value="ECO:0007669"/>
    <property type="project" value="TreeGrafter"/>
</dbReference>
<gene>
    <name evidence="5" type="ORF">K490DRAFT_68536</name>
</gene>
<dbReference type="EMBL" id="ML978739">
    <property type="protein sequence ID" value="KAF2084601.1"/>
    <property type="molecule type" value="Genomic_DNA"/>
</dbReference>
<dbReference type="PANTHER" id="PTHR40621:SF7">
    <property type="entry name" value="BZIP DOMAIN-CONTAINING PROTEIN"/>
    <property type="match status" value="1"/>
</dbReference>
<feature type="compositionally biased region" description="Basic and acidic residues" evidence="3">
    <location>
        <begin position="503"/>
        <end position="520"/>
    </location>
</feature>
<feature type="region of interest" description="Disordered" evidence="3">
    <location>
        <begin position="1"/>
        <end position="153"/>
    </location>
</feature>
<evidence type="ECO:0000313" key="6">
    <source>
        <dbReference type="Proteomes" id="UP000799776"/>
    </source>
</evidence>
<dbReference type="Gene3D" id="1.20.5.170">
    <property type="match status" value="1"/>
</dbReference>
<dbReference type="Proteomes" id="UP000799776">
    <property type="component" value="Unassembled WGS sequence"/>
</dbReference>
<dbReference type="AlphaFoldDB" id="A0A9P4LW07"/>
<evidence type="ECO:0000256" key="1">
    <source>
        <dbReference type="ARBA" id="ARBA00004123"/>
    </source>
</evidence>
<feature type="domain" description="BZIP" evidence="4">
    <location>
        <begin position="107"/>
        <end position="122"/>
    </location>
</feature>
<feature type="compositionally biased region" description="Basic and acidic residues" evidence="3">
    <location>
        <begin position="99"/>
        <end position="117"/>
    </location>
</feature>
<dbReference type="SUPFAM" id="SSF57959">
    <property type="entry name" value="Leucine zipper domain"/>
    <property type="match status" value="1"/>
</dbReference>
<dbReference type="PROSITE" id="PS00036">
    <property type="entry name" value="BZIP_BASIC"/>
    <property type="match status" value="1"/>
</dbReference>
<feature type="region of interest" description="Disordered" evidence="3">
    <location>
        <begin position="205"/>
        <end position="271"/>
    </location>
</feature>
<protein>
    <recommendedName>
        <fullName evidence="4">BZIP domain-containing protein</fullName>
    </recommendedName>
</protein>
<organism evidence="5 6">
    <name type="scientific">Saccharata proteae CBS 121410</name>
    <dbReference type="NCBI Taxonomy" id="1314787"/>
    <lineage>
        <taxon>Eukaryota</taxon>
        <taxon>Fungi</taxon>
        <taxon>Dikarya</taxon>
        <taxon>Ascomycota</taxon>
        <taxon>Pezizomycotina</taxon>
        <taxon>Dothideomycetes</taxon>
        <taxon>Dothideomycetes incertae sedis</taxon>
        <taxon>Botryosphaeriales</taxon>
        <taxon>Saccharataceae</taxon>
        <taxon>Saccharata</taxon>
    </lineage>
</organism>
<dbReference type="InterPro" id="IPR050936">
    <property type="entry name" value="AP-1-like"/>
</dbReference>
<keyword evidence="2" id="KW-0539">Nucleus</keyword>
<feature type="region of interest" description="Disordered" evidence="3">
    <location>
        <begin position="461"/>
        <end position="489"/>
    </location>
</feature>
<dbReference type="InterPro" id="IPR046347">
    <property type="entry name" value="bZIP_sf"/>
</dbReference>
<dbReference type="GO" id="GO:0001228">
    <property type="term" value="F:DNA-binding transcription activator activity, RNA polymerase II-specific"/>
    <property type="evidence" value="ECO:0007669"/>
    <property type="project" value="TreeGrafter"/>
</dbReference>
<dbReference type="OrthoDB" id="5374328at2759"/>
<sequence>MSTKTLALAPAPSPVACGGPIAPRYSPYYALSPPSEGAHSPTDSLPNDAASPDSTYQPGTPSGPLTPGVGPSAFCTPAMNGPLGNSYVVPPRPKPGRKPATDDPPSKRKQQNREAQRAFRQRKTQKMEETNRELQRAIEARTKETDEHKRELSQLHTVIAEERARSAELEKKVDQLVRDYSGQQQLLGLKDETIVDLKRELDFYRQQRQPPQNQLTPPQLREEPPAALGNPSSEARVEIKASISSAPSASQQPTISSITLPPPVRSKKSVVDGCGKCTDTGECPCVDDLMDFSPSARPAPASSSLTQVLQRSAASSRDVHMSDTPSTPNFEEYEIDFTSLAKPKQPANPSARLSTMEPSCKPGTCDDCMKDPLQKRFCETLARERPFATNNSAIARNMASVVNRSNTLPSIEGAEPPAKRPRLETQRSIDCAQAYRRYFQKSHLPLDSEHPQWMTELVTLPPSQKQMDRLTRLSGPSSRGDGGDKRHMSAYELDMASVLNVLKKADTRHDSPTLERRDADQGPSSRVGGES</sequence>
<feature type="compositionally biased region" description="Polar residues" evidence="3">
    <location>
        <begin position="305"/>
        <end position="315"/>
    </location>
</feature>